<reference evidence="2" key="2">
    <citation type="submission" date="2021-04" db="EMBL/GenBank/DDBJ databases">
        <authorList>
            <person name="Gilroy R."/>
        </authorList>
    </citation>
    <scope>NUCLEOTIDE SEQUENCE</scope>
    <source>
        <strain evidence="2">1193</strain>
    </source>
</reference>
<keyword evidence="1" id="KW-0472">Membrane</keyword>
<gene>
    <name evidence="2" type="ORF">H9854_07255</name>
</gene>
<name>A0A9D1WMU5_9GAMM</name>
<feature type="transmembrane region" description="Helical" evidence="1">
    <location>
        <begin position="7"/>
        <end position="27"/>
    </location>
</feature>
<keyword evidence="1" id="KW-0812">Transmembrane</keyword>
<comment type="caution">
    <text evidence="2">The sequence shown here is derived from an EMBL/GenBank/DDBJ whole genome shotgun (WGS) entry which is preliminary data.</text>
</comment>
<organism evidence="2 3">
    <name type="scientific">Candidatus Halomonas stercoripullorum</name>
    <dbReference type="NCBI Taxonomy" id="2838617"/>
    <lineage>
        <taxon>Bacteria</taxon>
        <taxon>Pseudomonadati</taxon>
        <taxon>Pseudomonadota</taxon>
        <taxon>Gammaproteobacteria</taxon>
        <taxon>Oceanospirillales</taxon>
        <taxon>Halomonadaceae</taxon>
        <taxon>Halomonas</taxon>
    </lineage>
</organism>
<accession>A0A9D1WMU5</accession>
<dbReference type="EMBL" id="DXFC01000215">
    <property type="protein sequence ID" value="HIX62011.1"/>
    <property type="molecule type" value="Genomic_DNA"/>
</dbReference>
<evidence type="ECO:0000313" key="3">
    <source>
        <dbReference type="Proteomes" id="UP000824248"/>
    </source>
</evidence>
<dbReference type="AlphaFoldDB" id="A0A9D1WMU5"/>
<feature type="transmembrane region" description="Helical" evidence="1">
    <location>
        <begin position="33"/>
        <end position="52"/>
    </location>
</feature>
<evidence type="ECO:0000256" key="1">
    <source>
        <dbReference type="SAM" id="Phobius"/>
    </source>
</evidence>
<reference evidence="2" key="1">
    <citation type="journal article" date="2021" name="PeerJ">
        <title>Extensive microbial diversity within the chicken gut microbiome revealed by metagenomics and culture.</title>
        <authorList>
            <person name="Gilroy R."/>
            <person name="Ravi A."/>
            <person name="Getino M."/>
            <person name="Pursley I."/>
            <person name="Horton D.L."/>
            <person name="Alikhan N.F."/>
            <person name="Baker D."/>
            <person name="Gharbi K."/>
            <person name="Hall N."/>
            <person name="Watson M."/>
            <person name="Adriaenssens E.M."/>
            <person name="Foster-Nyarko E."/>
            <person name="Jarju S."/>
            <person name="Secka A."/>
            <person name="Antonio M."/>
            <person name="Oren A."/>
            <person name="Chaudhuri R.R."/>
            <person name="La Ragione R."/>
            <person name="Hildebrand F."/>
            <person name="Pallen M.J."/>
        </authorList>
    </citation>
    <scope>NUCLEOTIDE SEQUENCE</scope>
    <source>
        <strain evidence="2">1193</strain>
    </source>
</reference>
<keyword evidence="1" id="KW-1133">Transmembrane helix</keyword>
<evidence type="ECO:0000313" key="2">
    <source>
        <dbReference type="EMBL" id="HIX62011.1"/>
    </source>
</evidence>
<sequence length="67" mass="7381">MTSKRPVIALCLGLLAAVAVMLPFVWVINNRDWGVVLMFIAPVIIYGLIRLARKLSEWAGTSPPPSF</sequence>
<dbReference type="Proteomes" id="UP000824248">
    <property type="component" value="Unassembled WGS sequence"/>
</dbReference>
<proteinExistence type="predicted"/>
<protein>
    <submittedName>
        <fullName evidence="2">Uncharacterized protein</fullName>
    </submittedName>
</protein>